<dbReference type="PANTHER" id="PTHR11559">
    <property type="entry name" value="CARBOXYLESTERASE"/>
    <property type="match status" value="1"/>
</dbReference>
<dbReference type="EMBL" id="DS232238">
    <property type="protein sequence ID" value="EDS38141.1"/>
    <property type="molecule type" value="Genomic_DNA"/>
</dbReference>
<dbReference type="VEuPathDB" id="VectorBase:CQUJHB011823"/>
<reference evidence="4" key="1">
    <citation type="submission" date="2007-03" db="EMBL/GenBank/DDBJ databases">
        <title>Annotation of Culex pipiens quinquefasciatus.</title>
        <authorList>
            <consortium name="The Broad Institute Genome Sequencing Platform"/>
            <person name="Atkinson P.W."/>
            <person name="Hemingway J."/>
            <person name="Christensen B.M."/>
            <person name="Higgs S."/>
            <person name="Kodira C."/>
            <person name="Hannick L."/>
            <person name="Megy K."/>
            <person name="O'Leary S."/>
            <person name="Pearson M."/>
            <person name="Haas B.J."/>
            <person name="Mauceli E."/>
            <person name="Wortman J.R."/>
            <person name="Lee N.H."/>
            <person name="Guigo R."/>
            <person name="Stanke M."/>
            <person name="Alvarado L."/>
            <person name="Amedeo P."/>
            <person name="Antoine C.H."/>
            <person name="Arensburger P."/>
            <person name="Bidwell S.L."/>
            <person name="Crawford M."/>
            <person name="Camaro F."/>
            <person name="Devon K."/>
            <person name="Engels R."/>
            <person name="Hammond M."/>
            <person name="Howarth C."/>
            <person name="Koehrsen M."/>
            <person name="Lawson D."/>
            <person name="Montgomery P."/>
            <person name="Nene V."/>
            <person name="Nusbaum C."/>
            <person name="Puiu D."/>
            <person name="Romero-Severson J."/>
            <person name="Severson D.W."/>
            <person name="Shumway M."/>
            <person name="Sisk P."/>
            <person name="Stolte C."/>
            <person name="Zeng Q."/>
            <person name="Eisenstadt E."/>
            <person name="Fraser-Liggett C."/>
            <person name="Strausberg R."/>
            <person name="Galagan J."/>
            <person name="Birren B."/>
            <person name="Collins F.H."/>
        </authorList>
    </citation>
    <scope>NUCLEOTIDE SEQUENCE [LARGE SCALE GENOMIC DNA]</scope>
    <source>
        <strain evidence="4">JHB</strain>
    </source>
</reference>
<evidence type="ECO:0000256" key="1">
    <source>
        <dbReference type="ARBA" id="ARBA00023180"/>
    </source>
</evidence>
<dbReference type="SUPFAM" id="SSF53474">
    <property type="entry name" value="alpha/beta-Hydrolases"/>
    <property type="match status" value="1"/>
</dbReference>
<keyword evidence="2" id="KW-0732">Signal</keyword>
<gene>
    <name evidence="5" type="primary">6045866</name>
    <name evidence="4" type="ORF">CpipJ_CPIJ013026</name>
</gene>
<feature type="chain" id="PRO_5011408797" evidence="2">
    <location>
        <begin position="23"/>
        <end position="571"/>
    </location>
</feature>
<organism>
    <name type="scientific">Culex quinquefasciatus</name>
    <name type="common">Southern house mosquito</name>
    <name type="synonym">Culex pungens</name>
    <dbReference type="NCBI Taxonomy" id="7176"/>
    <lineage>
        <taxon>Eukaryota</taxon>
        <taxon>Metazoa</taxon>
        <taxon>Ecdysozoa</taxon>
        <taxon>Arthropoda</taxon>
        <taxon>Hexapoda</taxon>
        <taxon>Insecta</taxon>
        <taxon>Pterygota</taxon>
        <taxon>Neoptera</taxon>
        <taxon>Endopterygota</taxon>
        <taxon>Diptera</taxon>
        <taxon>Nematocera</taxon>
        <taxon>Culicoidea</taxon>
        <taxon>Culicidae</taxon>
        <taxon>Culicinae</taxon>
        <taxon>Culicini</taxon>
        <taxon>Culex</taxon>
        <taxon>Culex</taxon>
    </lineage>
</organism>
<dbReference type="InterPro" id="IPR002018">
    <property type="entry name" value="CarbesteraseB"/>
</dbReference>
<evidence type="ECO:0000256" key="2">
    <source>
        <dbReference type="SAM" id="SignalP"/>
    </source>
</evidence>
<feature type="domain" description="Carboxylesterase type B" evidence="3">
    <location>
        <begin position="36"/>
        <end position="493"/>
    </location>
</feature>
<dbReference type="OrthoDB" id="19653at2759"/>
<dbReference type="VEuPathDB" id="VectorBase:CPIJ013026"/>
<evidence type="ECO:0000259" key="3">
    <source>
        <dbReference type="Pfam" id="PF00135"/>
    </source>
</evidence>
<dbReference type="InParanoid" id="B0X0I0"/>
<dbReference type="FunCoup" id="B0X0I0">
    <property type="interactions" value="41"/>
</dbReference>
<dbReference type="Proteomes" id="UP000002320">
    <property type="component" value="Unassembled WGS sequence"/>
</dbReference>
<proteinExistence type="predicted"/>
<evidence type="ECO:0000313" key="5">
    <source>
        <dbReference type="EnsemblMetazoa" id="CPIJ013026-PA"/>
    </source>
</evidence>
<sequence>MNYQLFAVFLVGFAARLDRGLAAIGDRYAFERILPEPRVCIHDGCLQGKYFNGLDGDRYEGYLGIPFAKPPVGKLRFKNPVRNDPWEGDYDATWERSRCLQKNDIRPLQTVQGSEDCLYLNVFRPKNVTGPLPVIFFIHGGAFAAGSSSMGEFGPERFMDTGKVILVIPQYRLGVFGFLSTEDRASPGNYGLKDQLFALRWTQRNIAHFSGDPNLVTIVGQSAGSSSVQYHMVSPQSKGLFARAVSMSGSALGSRYYSVDQLALARRQAGAVGISNASSLSTERLVDALREVDGLELAKSIDKLKYFYVHPILRWHPTIERYVDGETFISEDPREVWRSGRYHQVPYTMGFLPNDGAYTSAILLSNSSLLNELNEKSADYIPRLVAVNHPTSVRMLKKRFFPDGSNDHWLTEKNVGNLETMLSEGQIIYGVVLGAKQILALNNRTAPLSVYYFNFRGPYSQSYYNSYTQGDFGVSHADELLYLFRASELFPDFKVGSPAWYMAKLFVEYLVYIAYNGVAGLPCTADSCPLLEFTNSDDASRPVKLNLIDGFDEEKFAFWSNLYAVQNSVKT</sequence>
<dbReference type="Gene3D" id="3.40.50.1820">
    <property type="entry name" value="alpha/beta hydrolase"/>
    <property type="match status" value="1"/>
</dbReference>
<evidence type="ECO:0000313" key="6">
    <source>
        <dbReference type="Proteomes" id="UP000002320"/>
    </source>
</evidence>
<dbReference type="AlphaFoldDB" id="B0X0I0"/>
<feature type="signal peptide" evidence="2">
    <location>
        <begin position="1"/>
        <end position="22"/>
    </location>
</feature>
<dbReference type="STRING" id="7176.B0X0I0"/>
<dbReference type="KEGG" id="cqu:CpipJ_CPIJ013026"/>
<dbReference type="ESTHER" id="culqu-b0x0i0">
    <property type="family name" value="Juvenile_hormone_esterase"/>
</dbReference>
<evidence type="ECO:0000313" key="4">
    <source>
        <dbReference type="EMBL" id="EDS38141.1"/>
    </source>
</evidence>
<keyword evidence="1" id="KW-0325">Glycoprotein</keyword>
<name>B0X0I0_CULQU</name>
<dbReference type="InterPro" id="IPR050309">
    <property type="entry name" value="Type-B_Carboxylest/Lipase"/>
</dbReference>
<dbReference type="eggNOG" id="KOG1516">
    <property type="taxonomic scope" value="Eukaryota"/>
</dbReference>
<dbReference type="EnsemblMetazoa" id="CPIJ013026-RA">
    <property type="protein sequence ID" value="CPIJ013026-PA"/>
    <property type="gene ID" value="CPIJ013026"/>
</dbReference>
<dbReference type="InterPro" id="IPR029058">
    <property type="entry name" value="AB_hydrolase_fold"/>
</dbReference>
<dbReference type="PROSITE" id="PS00941">
    <property type="entry name" value="CARBOXYLESTERASE_B_2"/>
    <property type="match status" value="1"/>
</dbReference>
<accession>B0X0I0</accession>
<dbReference type="Pfam" id="PF00135">
    <property type="entry name" value="COesterase"/>
    <property type="match status" value="1"/>
</dbReference>
<reference evidence="5" key="2">
    <citation type="submission" date="2020-05" db="UniProtKB">
        <authorList>
            <consortium name="EnsemblMetazoa"/>
        </authorList>
    </citation>
    <scope>IDENTIFICATION</scope>
    <source>
        <strain evidence="5">JHB</strain>
    </source>
</reference>
<dbReference type="InterPro" id="IPR019819">
    <property type="entry name" value="Carboxylesterase_B_CS"/>
</dbReference>
<keyword evidence="6" id="KW-1185">Reference proteome</keyword>
<dbReference type="OMA" id="EDPREVW"/>
<protein>
    <submittedName>
        <fullName evidence="4">Liver carboxylesterase 1</fullName>
    </submittedName>
</protein>
<dbReference type="HOGENOM" id="CLU_006586_13_2_1"/>